<name>A0ABW3M2I6_9GAMM</name>
<proteinExistence type="predicted"/>
<feature type="chain" id="PRO_5046243506" description="Secreted protein" evidence="1">
    <location>
        <begin position="22"/>
        <end position="176"/>
    </location>
</feature>
<dbReference type="RefSeq" id="WP_162378217.1">
    <property type="nucleotide sequence ID" value="NZ_JBHTKN010000015.1"/>
</dbReference>
<evidence type="ECO:0008006" key="4">
    <source>
        <dbReference type="Google" id="ProtNLM"/>
    </source>
</evidence>
<keyword evidence="3" id="KW-1185">Reference proteome</keyword>
<feature type="signal peptide" evidence="1">
    <location>
        <begin position="1"/>
        <end position="21"/>
    </location>
</feature>
<evidence type="ECO:0000313" key="2">
    <source>
        <dbReference type="EMBL" id="MFD1043804.1"/>
    </source>
</evidence>
<accession>A0ABW3M2I6</accession>
<organism evidence="2 3">
    <name type="scientific">Pseudoxanthomonas kaohsiungensis</name>
    <dbReference type="NCBI Taxonomy" id="283923"/>
    <lineage>
        <taxon>Bacteria</taxon>
        <taxon>Pseudomonadati</taxon>
        <taxon>Pseudomonadota</taxon>
        <taxon>Gammaproteobacteria</taxon>
        <taxon>Lysobacterales</taxon>
        <taxon>Lysobacteraceae</taxon>
        <taxon>Pseudoxanthomonas</taxon>
    </lineage>
</organism>
<gene>
    <name evidence="2" type="ORF">ACFQ2N_15745</name>
</gene>
<evidence type="ECO:0000256" key="1">
    <source>
        <dbReference type="SAM" id="SignalP"/>
    </source>
</evidence>
<protein>
    <recommendedName>
        <fullName evidence="4">Secreted protein</fullName>
    </recommendedName>
</protein>
<comment type="caution">
    <text evidence="2">The sequence shown here is derived from an EMBL/GenBank/DDBJ whole genome shotgun (WGS) entry which is preliminary data.</text>
</comment>
<dbReference type="EMBL" id="JBHTKN010000015">
    <property type="protein sequence ID" value="MFD1043804.1"/>
    <property type="molecule type" value="Genomic_DNA"/>
</dbReference>
<sequence>MNNFIAAVLLALALQAAPAGAQTLWKDARYGMSPAEVQARFPQARVPGDADELAGGEIEGLRLQDVDLAGHRFTAAFFFDGDALAQVTLSLRAPREGRVDLQVFEDVTRALVARHGAPAHAGQQDEPFERRRREWEVDGTRLALVLFASGPESLVNVIHQVGPPDAPPPVRLESGG</sequence>
<dbReference type="Proteomes" id="UP001597033">
    <property type="component" value="Unassembled WGS sequence"/>
</dbReference>
<reference evidence="3" key="1">
    <citation type="journal article" date="2019" name="Int. J. Syst. Evol. Microbiol.">
        <title>The Global Catalogue of Microorganisms (GCM) 10K type strain sequencing project: providing services to taxonomists for standard genome sequencing and annotation.</title>
        <authorList>
            <consortium name="The Broad Institute Genomics Platform"/>
            <consortium name="The Broad Institute Genome Sequencing Center for Infectious Disease"/>
            <person name="Wu L."/>
            <person name="Ma J."/>
        </authorList>
    </citation>
    <scope>NUCLEOTIDE SEQUENCE [LARGE SCALE GENOMIC DNA]</scope>
    <source>
        <strain evidence="3">CCUG 55854</strain>
    </source>
</reference>
<evidence type="ECO:0000313" key="3">
    <source>
        <dbReference type="Proteomes" id="UP001597033"/>
    </source>
</evidence>
<keyword evidence="1" id="KW-0732">Signal</keyword>